<protein>
    <submittedName>
        <fullName evidence="2">Uncharacterized protein</fullName>
    </submittedName>
</protein>
<feature type="region of interest" description="Disordered" evidence="1">
    <location>
        <begin position="40"/>
        <end position="285"/>
    </location>
</feature>
<organism evidence="2 3">
    <name type="scientific">Rubus argutus</name>
    <name type="common">Southern blackberry</name>
    <dbReference type="NCBI Taxonomy" id="59490"/>
    <lineage>
        <taxon>Eukaryota</taxon>
        <taxon>Viridiplantae</taxon>
        <taxon>Streptophyta</taxon>
        <taxon>Embryophyta</taxon>
        <taxon>Tracheophyta</taxon>
        <taxon>Spermatophyta</taxon>
        <taxon>Magnoliopsida</taxon>
        <taxon>eudicotyledons</taxon>
        <taxon>Gunneridae</taxon>
        <taxon>Pentapetalae</taxon>
        <taxon>rosids</taxon>
        <taxon>fabids</taxon>
        <taxon>Rosales</taxon>
        <taxon>Rosaceae</taxon>
        <taxon>Rosoideae</taxon>
        <taxon>Rosoideae incertae sedis</taxon>
        <taxon>Rubus</taxon>
    </lineage>
</organism>
<keyword evidence="3" id="KW-1185">Reference proteome</keyword>
<evidence type="ECO:0000256" key="1">
    <source>
        <dbReference type="SAM" id="MobiDB-lite"/>
    </source>
</evidence>
<feature type="compositionally biased region" description="Basic and acidic residues" evidence="1">
    <location>
        <begin position="182"/>
        <end position="191"/>
    </location>
</feature>
<dbReference type="EMBL" id="JBEDUW010000007">
    <property type="protein sequence ID" value="KAK9914020.1"/>
    <property type="molecule type" value="Genomic_DNA"/>
</dbReference>
<evidence type="ECO:0000313" key="3">
    <source>
        <dbReference type="Proteomes" id="UP001457282"/>
    </source>
</evidence>
<dbReference type="Proteomes" id="UP001457282">
    <property type="component" value="Unassembled WGS sequence"/>
</dbReference>
<name>A0AAW1W5I6_RUBAR</name>
<sequence>MGCVQRAQKRPALFPIELRKWESQVMLPVVTGQMVTFQWRRRSNSRRREPRQQRGLPLLISTEKRVRNNWGEDGQGRVRPAEEQDVQQEPKPGVIGGEAGEYKDAAANKTKEVKDTGAEKAKEAAGQGKRDQGIGQGKASEYADYTAQKTKEAKDTSRTRLSREKTMSPRRQVRQLRSQGSEAHDIGEGGDTRIILKRRPKRLPRQPKRRPKRQRTIQPRKQRREGHYCEQKEETKQKAAETAETLEEKTEESAEATKEKTKEAAEKTKESWVRLRKKLGERWRS</sequence>
<feature type="compositionally biased region" description="Basic and acidic residues" evidence="1">
    <location>
        <begin position="149"/>
        <end position="167"/>
    </location>
</feature>
<accession>A0AAW1W5I6</accession>
<dbReference type="PANTHER" id="PTHR47372:SF5">
    <property type="entry name" value="LATE EMBRYOGENESIS ABUNDANT PROTEIN (LEA) FAMILY PROTEIN"/>
    <property type="match status" value="1"/>
</dbReference>
<proteinExistence type="predicted"/>
<gene>
    <name evidence="2" type="ORF">M0R45_037819</name>
</gene>
<feature type="compositionally biased region" description="Basic and acidic residues" evidence="1">
    <location>
        <begin position="225"/>
        <end position="285"/>
    </location>
</feature>
<evidence type="ECO:0000313" key="2">
    <source>
        <dbReference type="EMBL" id="KAK9914020.1"/>
    </source>
</evidence>
<dbReference type="PANTHER" id="PTHR47372">
    <property type="entry name" value="DAUER UP-REGULATED-RELATED"/>
    <property type="match status" value="1"/>
</dbReference>
<dbReference type="AlphaFoldDB" id="A0AAW1W5I6"/>
<feature type="compositionally biased region" description="Basic and acidic residues" evidence="1">
    <location>
        <begin position="100"/>
        <end position="132"/>
    </location>
</feature>
<comment type="caution">
    <text evidence="2">The sequence shown here is derived from an EMBL/GenBank/DDBJ whole genome shotgun (WGS) entry which is preliminary data.</text>
</comment>
<feature type="compositionally biased region" description="Basic residues" evidence="1">
    <location>
        <begin position="195"/>
        <end position="224"/>
    </location>
</feature>
<reference evidence="2 3" key="1">
    <citation type="journal article" date="2023" name="G3 (Bethesda)">
        <title>A chromosome-length genome assembly and annotation of blackberry (Rubus argutus, cv. 'Hillquist').</title>
        <authorList>
            <person name="Bruna T."/>
            <person name="Aryal R."/>
            <person name="Dudchenko O."/>
            <person name="Sargent D.J."/>
            <person name="Mead D."/>
            <person name="Buti M."/>
            <person name="Cavallini A."/>
            <person name="Hytonen T."/>
            <person name="Andres J."/>
            <person name="Pham M."/>
            <person name="Weisz D."/>
            <person name="Mascagni F."/>
            <person name="Usai G."/>
            <person name="Natali L."/>
            <person name="Bassil N."/>
            <person name="Fernandez G.E."/>
            <person name="Lomsadze A."/>
            <person name="Armour M."/>
            <person name="Olukolu B."/>
            <person name="Poorten T."/>
            <person name="Britton C."/>
            <person name="Davik J."/>
            <person name="Ashrafi H."/>
            <person name="Aiden E.L."/>
            <person name="Borodovsky M."/>
            <person name="Worthington M."/>
        </authorList>
    </citation>
    <scope>NUCLEOTIDE SEQUENCE [LARGE SCALE GENOMIC DNA]</scope>
    <source>
        <strain evidence="2">PI 553951</strain>
    </source>
</reference>